<proteinExistence type="predicted"/>
<dbReference type="InterPro" id="IPR002577">
    <property type="entry name" value="HTH_HxlR"/>
</dbReference>
<accession>A0ABZ2U4Z4</accession>
<dbReference type="CDD" id="cd00090">
    <property type="entry name" value="HTH_ARSR"/>
    <property type="match status" value="1"/>
</dbReference>
<keyword evidence="1" id="KW-0805">Transcription regulation</keyword>
<dbReference type="PANTHER" id="PTHR33204:SF36">
    <property type="entry name" value="TRANSCRIPTIONAL REGULATORY PROTEIN"/>
    <property type="match status" value="1"/>
</dbReference>
<dbReference type="PANTHER" id="PTHR33204">
    <property type="entry name" value="TRANSCRIPTIONAL REGULATOR, MARR FAMILY"/>
    <property type="match status" value="1"/>
</dbReference>
<dbReference type="InterPro" id="IPR036388">
    <property type="entry name" value="WH-like_DNA-bd_sf"/>
</dbReference>
<evidence type="ECO:0000313" key="6">
    <source>
        <dbReference type="Proteomes" id="UP001479933"/>
    </source>
</evidence>
<evidence type="ECO:0000313" key="5">
    <source>
        <dbReference type="EMBL" id="WYY08642.1"/>
    </source>
</evidence>
<keyword evidence="6" id="KW-1185">Reference proteome</keyword>
<evidence type="ECO:0000256" key="1">
    <source>
        <dbReference type="ARBA" id="ARBA00023015"/>
    </source>
</evidence>
<dbReference type="SUPFAM" id="SSF46785">
    <property type="entry name" value="Winged helix' DNA-binding domain"/>
    <property type="match status" value="1"/>
</dbReference>
<keyword evidence="3" id="KW-0804">Transcription</keyword>
<dbReference type="InterPro" id="IPR011991">
    <property type="entry name" value="ArsR-like_HTH"/>
</dbReference>
<evidence type="ECO:0000256" key="2">
    <source>
        <dbReference type="ARBA" id="ARBA00023125"/>
    </source>
</evidence>
<dbReference type="Proteomes" id="UP001479933">
    <property type="component" value="Chromosome"/>
</dbReference>
<keyword evidence="2" id="KW-0238">DNA-binding</keyword>
<dbReference type="EMBL" id="CP136137">
    <property type="protein sequence ID" value="WYY08642.1"/>
    <property type="molecule type" value="Genomic_DNA"/>
</dbReference>
<sequence>MDWLAYDTDNCSVQRTIEVIGDRWSGIVLREIFNGVRRFDQIKEHTGVSDSVLSDRLRKLVAHGILVSREYQEPGSRRRKEYRLTDAGLDLQPIFVSMLRWGDAHRPSADGPAIEIHHRGCGAPVRAAVVCDEGHVVQQRDVRASPGPGARLR</sequence>
<dbReference type="PROSITE" id="PS51118">
    <property type="entry name" value="HTH_HXLR"/>
    <property type="match status" value="1"/>
</dbReference>
<dbReference type="Gene3D" id="1.10.10.10">
    <property type="entry name" value="Winged helix-like DNA-binding domain superfamily/Winged helix DNA-binding domain"/>
    <property type="match status" value="1"/>
</dbReference>
<evidence type="ECO:0000259" key="4">
    <source>
        <dbReference type="PROSITE" id="PS51118"/>
    </source>
</evidence>
<name>A0ABZ2U4Z4_9ACTN</name>
<dbReference type="InterPro" id="IPR036390">
    <property type="entry name" value="WH_DNA-bd_sf"/>
</dbReference>
<dbReference type="RefSeq" id="WP_066171669.1">
    <property type="nucleotide sequence ID" value="NZ_CP136137.1"/>
</dbReference>
<reference evidence="5 6" key="1">
    <citation type="journal article" date="2023" name="Virus Evol.">
        <title>Computational host range prediction-The good, the bad, and the ugly.</title>
        <authorList>
            <person name="Howell A.A."/>
            <person name="Versoza C.J."/>
            <person name="Pfeifer S.P."/>
        </authorList>
    </citation>
    <scope>NUCLEOTIDE SEQUENCE [LARGE SCALE GENOMIC DNA]</scope>
    <source>
        <strain evidence="5 6">1610/1b</strain>
    </source>
</reference>
<dbReference type="Pfam" id="PF01638">
    <property type="entry name" value="HxlR"/>
    <property type="match status" value="1"/>
</dbReference>
<evidence type="ECO:0000256" key="3">
    <source>
        <dbReference type="ARBA" id="ARBA00023163"/>
    </source>
</evidence>
<feature type="domain" description="HTH hxlR-type" evidence="4">
    <location>
        <begin position="11"/>
        <end position="110"/>
    </location>
</feature>
<protein>
    <submittedName>
        <fullName evidence="5">Helix-turn-helix domain-containing protein</fullName>
    </submittedName>
</protein>
<organism evidence="5 6">
    <name type="scientific">Gordonia hydrophobica</name>
    <dbReference type="NCBI Taxonomy" id="40516"/>
    <lineage>
        <taxon>Bacteria</taxon>
        <taxon>Bacillati</taxon>
        <taxon>Actinomycetota</taxon>
        <taxon>Actinomycetes</taxon>
        <taxon>Mycobacteriales</taxon>
        <taxon>Gordoniaceae</taxon>
        <taxon>Gordonia</taxon>
    </lineage>
</organism>
<gene>
    <name evidence="5" type="ORF">RVF87_06160</name>
</gene>